<dbReference type="GO" id="GO:0007059">
    <property type="term" value="P:chromosome segregation"/>
    <property type="evidence" value="ECO:0007669"/>
    <property type="project" value="UniProtKB-KW"/>
</dbReference>
<name>W9XLC7_9EURO</name>
<dbReference type="PANTHER" id="PTHR12772:SF0">
    <property type="entry name" value="DNA REPLICATION COMPLEX GINS PROTEIN PSF2"/>
    <property type="match status" value="1"/>
</dbReference>
<evidence type="ECO:0000256" key="4">
    <source>
        <dbReference type="ARBA" id="ARBA00015139"/>
    </source>
</evidence>
<comment type="similarity">
    <text evidence="2 9">Belongs to the GINS2/PSF2 family.</text>
</comment>
<dbReference type="GO" id="GO:0006260">
    <property type="term" value="P:DNA replication"/>
    <property type="evidence" value="ECO:0007669"/>
    <property type="project" value="UniProtKB-KW"/>
</dbReference>
<dbReference type="PIRSF" id="PIRSF028998">
    <property type="entry name" value="GINS_Psf2_subgr"/>
    <property type="match status" value="1"/>
</dbReference>
<evidence type="ECO:0000313" key="14">
    <source>
        <dbReference type="Proteomes" id="UP000019478"/>
    </source>
</evidence>
<evidence type="ECO:0000256" key="7">
    <source>
        <dbReference type="ARBA" id="ARBA00023242"/>
    </source>
</evidence>
<evidence type="ECO:0000259" key="12">
    <source>
        <dbReference type="Pfam" id="PF25005"/>
    </source>
</evidence>
<dbReference type="STRING" id="1182542.W9XLC7"/>
<evidence type="ECO:0000256" key="2">
    <source>
        <dbReference type="ARBA" id="ARBA00010565"/>
    </source>
</evidence>
<dbReference type="CDD" id="cd11712">
    <property type="entry name" value="GINS_A_psf2"/>
    <property type="match status" value="1"/>
</dbReference>
<dbReference type="InterPro" id="IPR007257">
    <property type="entry name" value="GINS_Psf2"/>
</dbReference>
<comment type="subunit">
    <text evidence="3">Component of the GINS complex which is a heterotetramer of SLD5, PSF1, PSF2 and PSF3.</text>
</comment>
<comment type="subcellular location">
    <subcellularLocation>
        <location evidence="1 9">Nucleus</location>
    </subcellularLocation>
</comment>
<dbReference type="AlphaFoldDB" id="W9XLC7"/>
<dbReference type="InterPro" id="IPR056784">
    <property type="entry name" value="PSF2_N"/>
</dbReference>
<evidence type="ECO:0000256" key="6">
    <source>
        <dbReference type="ARBA" id="ARBA00022829"/>
    </source>
</evidence>
<evidence type="ECO:0000313" key="13">
    <source>
        <dbReference type="EMBL" id="EXJ80998.1"/>
    </source>
</evidence>
<dbReference type="GO" id="GO:0000727">
    <property type="term" value="P:double-strand break repair via break-induced replication"/>
    <property type="evidence" value="ECO:0007669"/>
    <property type="project" value="TreeGrafter"/>
</dbReference>
<proteinExistence type="inferred from homology"/>
<dbReference type="FunFam" id="1.20.58.1020:FF:000001">
    <property type="entry name" value="DNA replication complex GINS protein PSF2"/>
    <property type="match status" value="1"/>
</dbReference>
<dbReference type="Pfam" id="PF05916">
    <property type="entry name" value="Sld5"/>
    <property type="match status" value="1"/>
</dbReference>
<feature type="compositionally biased region" description="Acidic residues" evidence="10">
    <location>
        <begin position="236"/>
        <end position="246"/>
    </location>
</feature>
<dbReference type="GeneID" id="19171386"/>
<dbReference type="HOGENOM" id="CLU_078274_0_0_1"/>
<dbReference type="PANTHER" id="PTHR12772">
    <property type="entry name" value="DNA REPLICATION COMPLEX GINS PROTEIN PSF2"/>
    <property type="match status" value="1"/>
</dbReference>
<reference evidence="13 14" key="1">
    <citation type="submission" date="2013-03" db="EMBL/GenBank/DDBJ databases">
        <title>The Genome Sequence of Capronia epimyces CBS 606.96.</title>
        <authorList>
            <consortium name="The Broad Institute Genomics Platform"/>
            <person name="Cuomo C."/>
            <person name="de Hoog S."/>
            <person name="Gorbushina A."/>
            <person name="Walker B."/>
            <person name="Young S.K."/>
            <person name="Zeng Q."/>
            <person name="Gargeya S."/>
            <person name="Fitzgerald M."/>
            <person name="Haas B."/>
            <person name="Abouelleil A."/>
            <person name="Allen A.W."/>
            <person name="Alvarado L."/>
            <person name="Arachchi H.M."/>
            <person name="Berlin A.M."/>
            <person name="Chapman S.B."/>
            <person name="Gainer-Dewar J."/>
            <person name="Goldberg J."/>
            <person name="Griggs A."/>
            <person name="Gujja S."/>
            <person name="Hansen M."/>
            <person name="Howarth C."/>
            <person name="Imamovic A."/>
            <person name="Ireland A."/>
            <person name="Larimer J."/>
            <person name="McCowan C."/>
            <person name="Murphy C."/>
            <person name="Pearson M."/>
            <person name="Poon T.W."/>
            <person name="Priest M."/>
            <person name="Roberts A."/>
            <person name="Saif S."/>
            <person name="Shea T."/>
            <person name="Sisk P."/>
            <person name="Sykes S."/>
            <person name="Wortman J."/>
            <person name="Nusbaum C."/>
            <person name="Birren B."/>
        </authorList>
    </citation>
    <scope>NUCLEOTIDE SEQUENCE [LARGE SCALE GENOMIC DNA]</scope>
    <source>
        <strain evidence="13 14">CBS 606.96</strain>
    </source>
</reference>
<keyword evidence="14" id="KW-1185">Reference proteome</keyword>
<dbReference type="GO" id="GO:0000811">
    <property type="term" value="C:GINS complex"/>
    <property type="evidence" value="ECO:0007669"/>
    <property type="project" value="TreeGrafter"/>
</dbReference>
<dbReference type="CDD" id="cd21694">
    <property type="entry name" value="GINS_B_Psf2"/>
    <property type="match status" value="1"/>
</dbReference>
<dbReference type="eggNOG" id="KOG4071">
    <property type="taxonomic scope" value="Eukaryota"/>
</dbReference>
<dbReference type="SUPFAM" id="SSF160059">
    <property type="entry name" value="PriA/YqbF domain"/>
    <property type="match status" value="1"/>
</dbReference>
<evidence type="ECO:0000256" key="1">
    <source>
        <dbReference type="ARBA" id="ARBA00004123"/>
    </source>
</evidence>
<sequence length="246" mass="27861">MALPNPPGLLPAEVAFLCEMEQVTIVPRQRLDRLDLLGGTTRPLIPPQKTTLPLWLAILLKRQRRANIVPPPWLYPESLEEILELETKHFQDSFSLPPTIPPTRQADFAGKSFYATTPFVESCTASATPNALPYHWYEISEMLLEAASDDVAQPDRVRQLLRDLREVRLAKIRKEVETLAGDGEGTRLDGVGAMELSESRGFLTGVIGGLRKIDASREQARRDREEEERENRRDNDDDDDEDDEMT</sequence>
<dbReference type="RefSeq" id="XP_007735586.1">
    <property type="nucleotide sequence ID" value="XM_007737396.1"/>
</dbReference>
<dbReference type="Gene3D" id="1.20.58.1020">
    <property type="match status" value="1"/>
</dbReference>
<feature type="domain" description="GINS subunit" evidence="11">
    <location>
        <begin position="76"/>
        <end position="212"/>
    </location>
</feature>
<feature type="compositionally biased region" description="Basic and acidic residues" evidence="10">
    <location>
        <begin position="214"/>
        <end position="235"/>
    </location>
</feature>
<dbReference type="Proteomes" id="UP000019478">
    <property type="component" value="Unassembled WGS sequence"/>
</dbReference>
<evidence type="ECO:0000256" key="3">
    <source>
        <dbReference type="ARBA" id="ARBA00011352"/>
    </source>
</evidence>
<organism evidence="13 14">
    <name type="scientific">Capronia epimyces CBS 606.96</name>
    <dbReference type="NCBI Taxonomy" id="1182542"/>
    <lineage>
        <taxon>Eukaryota</taxon>
        <taxon>Fungi</taxon>
        <taxon>Dikarya</taxon>
        <taxon>Ascomycota</taxon>
        <taxon>Pezizomycotina</taxon>
        <taxon>Eurotiomycetes</taxon>
        <taxon>Chaetothyriomycetidae</taxon>
        <taxon>Chaetothyriales</taxon>
        <taxon>Herpotrichiellaceae</taxon>
        <taxon>Capronia</taxon>
    </lineage>
</organism>
<keyword evidence="5 9" id="KW-0235">DNA replication</keyword>
<keyword evidence="7 9" id="KW-0539">Nucleus</keyword>
<keyword evidence="6" id="KW-0159">Chromosome partition</keyword>
<dbReference type="SUPFAM" id="SSF158573">
    <property type="entry name" value="GINS helical bundle-like"/>
    <property type="match status" value="1"/>
</dbReference>
<protein>
    <recommendedName>
        <fullName evidence="4 9">DNA replication complex GINS protein PSF2</fullName>
    </recommendedName>
</protein>
<dbReference type="InterPro" id="IPR021151">
    <property type="entry name" value="GINS_A"/>
</dbReference>
<comment type="function">
    <text evidence="8">The GINS complex plays an essential role in the initiation of DNA replication. Has a role in chromosome segregation.</text>
</comment>
<evidence type="ECO:0000256" key="10">
    <source>
        <dbReference type="SAM" id="MobiDB-lite"/>
    </source>
</evidence>
<feature type="region of interest" description="Disordered" evidence="10">
    <location>
        <begin position="214"/>
        <end position="246"/>
    </location>
</feature>
<dbReference type="EMBL" id="AMGY01000006">
    <property type="protein sequence ID" value="EXJ80998.1"/>
    <property type="molecule type" value="Genomic_DNA"/>
</dbReference>
<evidence type="ECO:0000256" key="8">
    <source>
        <dbReference type="ARBA" id="ARBA00025163"/>
    </source>
</evidence>
<dbReference type="OrthoDB" id="1938138at2759"/>
<evidence type="ECO:0000256" key="9">
    <source>
        <dbReference type="PIRNR" id="PIRNR028998"/>
    </source>
</evidence>
<dbReference type="Gene3D" id="3.40.5.50">
    <property type="match status" value="1"/>
</dbReference>
<evidence type="ECO:0000259" key="11">
    <source>
        <dbReference type="Pfam" id="PF05916"/>
    </source>
</evidence>
<dbReference type="Pfam" id="PF25005">
    <property type="entry name" value="PSF2_N"/>
    <property type="match status" value="1"/>
</dbReference>
<accession>W9XLC7</accession>
<dbReference type="InterPro" id="IPR036224">
    <property type="entry name" value="GINS_bundle-like_dom_sf"/>
</dbReference>
<comment type="caution">
    <text evidence="13">The sequence shown here is derived from an EMBL/GenBank/DDBJ whole genome shotgun (WGS) entry which is preliminary data.</text>
</comment>
<dbReference type="FunFam" id="3.40.5.50:FF:000001">
    <property type="entry name" value="DNA replication complex GINS protein PSF2"/>
    <property type="match status" value="1"/>
</dbReference>
<gene>
    <name evidence="13" type="ORF">A1O3_07286</name>
</gene>
<feature type="domain" description="DNA replication complex GINS protein PSF2 N-terminal" evidence="12">
    <location>
        <begin position="11"/>
        <end position="69"/>
    </location>
</feature>
<evidence type="ECO:0000256" key="5">
    <source>
        <dbReference type="ARBA" id="ARBA00022705"/>
    </source>
</evidence>